<name>A0AAE0FAB9_9CHLO</name>
<evidence type="ECO:0000313" key="1">
    <source>
        <dbReference type="EMBL" id="KAK3255929.1"/>
    </source>
</evidence>
<sequence>MLSEVNDSLVQINIELLKKANTTNVKEWLAQKATESDVAAALIDQKAGWIAAAVSEVQKCIDTTLSAAGEQQVADICRRTGALEQFLMDRVDAQTGEAESRMRQFLEDACSTLHRNVTHSQHVLTLLEVQHRARDCNRPILTRALAPATAHCAQLQRRGQAVIA</sequence>
<reference evidence="1 2" key="1">
    <citation type="journal article" date="2015" name="Genome Biol. Evol.">
        <title>Comparative Genomics of a Bacterivorous Green Alga Reveals Evolutionary Causalities and Consequences of Phago-Mixotrophic Mode of Nutrition.</title>
        <authorList>
            <person name="Burns J.A."/>
            <person name="Paasch A."/>
            <person name="Narechania A."/>
            <person name="Kim E."/>
        </authorList>
    </citation>
    <scope>NUCLEOTIDE SEQUENCE [LARGE SCALE GENOMIC DNA]</scope>
    <source>
        <strain evidence="1 2">PLY_AMNH</strain>
    </source>
</reference>
<dbReference type="EMBL" id="LGRX02022113">
    <property type="protein sequence ID" value="KAK3255929.1"/>
    <property type="molecule type" value="Genomic_DNA"/>
</dbReference>
<accession>A0AAE0FAB9</accession>
<protein>
    <submittedName>
        <fullName evidence="1">Uncharacterized protein</fullName>
    </submittedName>
</protein>
<dbReference type="AlphaFoldDB" id="A0AAE0FAB9"/>
<organism evidence="1 2">
    <name type="scientific">Cymbomonas tetramitiformis</name>
    <dbReference type="NCBI Taxonomy" id="36881"/>
    <lineage>
        <taxon>Eukaryota</taxon>
        <taxon>Viridiplantae</taxon>
        <taxon>Chlorophyta</taxon>
        <taxon>Pyramimonadophyceae</taxon>
        <taxon>Pyramimonadales</taxon>
        <taxon>Pyramimonadaceae</taxon>
        <taxon>Cymbomonas</taxon>
    </lineage>
</organism>
<gene>
    <name evidence="1" type="ORF">CYMTET_34913</name>
</gene>
<proteinExistence type="predicted"/>
<dbReference type="Proteomes" id="UP001190700">
    <property type="component" value="Unassembled WGS sequence"/>
</dbReference>
<evidence type="ECO:0000313" key="2">
    <source>
        <dbReference type="Proteomes" id="UP001190700"/>
    </source>
</evidence>
<comment type="caution">
    <text evidence="1">The sequence shown here is derived from an EMBL/GenBank/DDBJ whole genome shotgun (WGS) entry which is preliminary data.</text>
</comment>
<keyword evidence="2" id="KW-1185">Reference proteome</keyword>